<protein>
    <submittedName>
        <fullName evidence="2">DUF362 domain-containing protein</fullName>
    </submittedName>
</protein>
<dbReference type="EMBL" id="JACRSO010000003">
    <property type="protein sequence ID" value="MBC8529453.1"/>
    <property type="molecule type" value="Genomic_DNA"/>
</dbReference>
<dbReference type="InterPro" id="IPR007160">
    <property type="entry name" value="DUF362"/>
</dbReference>
<evidence type="ECO:0000313" key="2">
    <source>
        <dbReference type="EMBL" id="MBC8529453.1"/>
    </source>
</evidence>
<keyword evidence="3" id="KW-1185">Reference proteome</keyword>
<dbReference type="RefSeq" id="WP_249285296.1">
    <property type="nucleotide sequence ID" value="NZ_JACRSO010000003.1"/>
</dbReference>
<dbReference type="Pfam" id="PF04015">
    <property type="entry name" value="DUF362"/>
    <property type="match status" value="1"/>
</dbReference>
<feature type="domain" description="DUF362" evidence="1">
    <location>
        <begin position="37"/>
        <end position="229"/>
    </location>
</feature>
<organism evidence="2 3">
    <name type="scientific">Luoshenia tenuis</name>
    <dbReference type="NCBI Taxonomy" id="2763654"/>
    <lineage>
        <taxon>Bacteria</taxon>
        <taxon>Bacillati</taxon>
        <taxon>Bacillota</taxon>
        <taxon>Clostridia</taxon>
        <taxon>Christensenellales</taxon>
        <taxon>Christensenellaceae</taxon>
        <taxon>Luoshenia</taxon>
    </lineage>
</organism>
<reference evidence="2" key="1">
    <citation type="submission" date="2020-08" db="EMBL/GenBank/DDBJ databases">
        <title>Genome public.</title>
        <authorList>
            <person name="Liu C."/>
            <person name="Sun Q."/>
        </authorList>
    </citation>
    <scope>NUCLEOTIDE SEQUENCE</scope>
    <source>
        <strain evidence="2">NSJ-44</strain>
    </source>
</reference>
<evidence type="ECO:0000259" key="1">
    <source>
        <dbReference type="Pfam" id="PF04015"/>
    </source>
</evidence>
<evidence type="ECO:0000313" key="3">
    <source>
        <dbReference type="Proteomes" id="UP000654279"/>
    </source>
</evidence>
<comment type="caution">
    <text evidence="2">The sequence shown here is derived from an EMBL/GenBank/DDBJ whole genome shotgun (WGS) entry which is preliminary data.</text>
</comment>
<sequence length="363" mass="38713">MRKDQILVTYGSDLKRMAGELMAAADVQAQLKSGMRIALKPNLVVAKPSSTGATTSPELAAGIVEYLLEYGFKDIDIIEGSWVGDDTGRAFEVCGYRALAKRYGLGLYDLKRDATVTRKVGGETLTLCRRAAEADFLINMPVLKAHCQTALTCALKNMKGCIPDREKRRFHQAGLHGPIGALAKALPPQLTVVDGLCGDLTFEEGGTPVQMNRAMLAWDPVKMDAYAAELIGLELSEVPYIGIAERLGAGSTQIGGDTVIELNRAEGGAITPQATRRVAHLAAHVEAFQACSACYGSLIHALQRMDEAGQLGRLKGKVHIGQGNRGKAGAGIGIGACCKGYERCVMGCPPSAREILAELTKER</sequence>
<proteinExistence type="predicted"/>
<gene>
    <name evidence="2" type="ORF">H8699_08440</name>
</gene>
<dbReference type="AlphaFoldDB" id="A0A926D1C9"/>
<accession>A0A926D1C9</accession>
<name>A0A926D1C9_9FIRM</name>
<dbReference type="Proteomes" id="UP000654279">
    <property type="component" value="Unassembled WGS sequence"/>
</dbReference>